<reference evidence="2 3" key="1">
    <citation type="journal article" date="2019" name="Nat. Ecol. Evol.">
        <title>Megaphylogeny resolves global patterns of mushroom evolution.</title>
        <authorList>
            <person name="Varga T."/>
            <person name="Krizsan K."/>
            <person name="Foldi C."/>
            <person name="Dima B."/>
            <person name="Sanchez-Garcia M."/>
            <person name="Sanchez-Ramirez S."/>
            <person name="Szollosi G.J."/>
            <person name="Szarkandi J.G."/>
            <person name="Papp V."/>
            <person name="Albert L."/>
            <person name="Andreopoulos W."/>
            <person name="Angelini C."/>
            <person name="Antonin V."/>
            <person name="Barry K.W."/>
            <person name="Bougher N.L."/>
            <person name="Buchanan P."/>
            <person name="Buyck B."/>
            <person name="Bense V."/>
            <person name="Catcheside P."/>
            <person name="Chovatia M."/>
            <person name="Cooper J."/>
            <person name="Damon W."/>
            <person name="Desjardin D."/>
            <person name="Finy P."/>
            <person name="Geml J."/>
            <person name="Haridas S."/>
            <person name="Hughes K."/>
            <person name="Justo A."/>
            <person name="Karasinski D."/>
            <person name="Kautmanova I."/>
            <person name="Kiss B."/>
            <person name="Kocsube S."/>
            <person name="Kotiranta H."/>
            <person name="LaButti K.M."/>
            <person name="Lechner B.E."/>
            <person name="Liimatainen K."/>
            <person name="Lipzen A."/>
            <person name="Lukacs Z."/>
            <person name="Mihaltcheva S."/>
            <person name="Morgado L.N."/>
            <person name="Niskanen T."/>
            <person name="Noordeloos M.E."/>
            <person name="Ohm R.A."/>
            <person name="Ortiz-Santana B."/>
            <person name="Ovrebo C."/>
            <person name="Racz N."/>
            <person name="Riley R."/>
            <person name="Savchenko A."/>
            <person name="Shiryaev A."/>
            <person name="Soop K."/>
            <person name="Spirin V."/>
            <person name="Szebenyi C."/>
            <person name="Tomsovsky M."/>
            <person name="Tulloss R.E."/>
            <person name="Uehling J."/>
            <person name="Grigoriev I.V."/>
            <person name="Vagvolgyi C."/>
            <person name="Papp T."/>
            <person name="Martin F.M."/>
            <person name="Miettinen O."/>
            <person name="Hibbett D.S."/>
            <person name="Nagy L.G."/>
        </authorList>
    </citation>
    <scope>NUCLEOTIDE SEQUENCE [LARGE SCALE GENOMIC DNA]</scope>
    <source>
        <strain evidence="2 3">FP101781</strain>
    </source>
</reference>
<protein>
    <submittedName>
        <fullName evidence="2">Uncharacterized protein</fullName>
    </submittedName>
</protein>
<evidence type="ECO:0000313" key="3">
    <source>
        <dbReference type="Proteomes" id="UP000298030"/>
    </source>
</evidence>
<dbReference type="EMBL" id="QPFP01000096">
    <property type="protein sequence ID" value="TEB22194.1"/>
    <property type="molecule type" value="Genomic_DNA"/>
</dbReference>
<keyword evidence="3" id="KW-1185">Reference proteome</keyword>
<feature type="compositionally biased region" description="Polar residues" evidence="1">
    <location>
        <begin position="435"/>
        <end position="449"/>
    </location>
</feature>
<dbReference type="AlphaFoldDB" id="A0A4Y7SKQ7"/>
<organism evidence="2 3">
    <name type="scientific">Coprinellus micaceus</name>
    <name type="common">Glistening ink-cap mushroom</name>
    <name type="synonym">Coprinus micaceus</name>
    <dbReference type="NCBI Taxonomy" id="71717"/>
    <lineage>
        <taxon>Eukaryota</taxon>
        <taxon>Fungi</taxon>
        <taxon>Dikarya</taxon>
        <taxon>Basidiomycota</taxon>
        <taxon>Agaricomycotina</taxon>
        <taxon>Agaricomycetes</taxon>
        <taxon>Agaricomycetidae</taxon>
        <taxon>Agaricales</taxon>
        <taxon>Agaricineae</taxon>
        <taxon>Psathyrellaceae</taxon>
        <taxon>Coprinellus</taxon>
    </lineage>
</organism>
<feature type="compositionally biased region" description="Low complexity" evidence="1">
    <location>
        <begin position="470"/>
        <end position="487"/>
    </location>
</feature>
<dbReference type="Proteomes" id="UP000298030">
    <property type="component" value="Unassembled WGS sequence"/>
</dbReference>
<name>A0A4Y7SKQ7_COPMI</name>
<evidence type="ECO:0000256" key="1">
    <source>
        <dbReference type="SAM" id="MobiDB-lite"/>
    </source>
</evidence>
<gene>
    <name evidence="2" type="ORF">FA13DRAFT_1716315</name>
</gene>
<feature type="compositionally biased region" description="Basic and acidic residues" evidence="1">
    <location>
        <begin position="450"/>
        <end position="460"/>
    </location>
</feature>
<feature type="compositionally biased region" description="Polar residues" evidence="1">
    <location>
        <begin position="92"/>
        <end position="101"/>
    </location>
</feature>
<feature type="region of interest" description="Disordered" evidence="1">
    <location>
        <begin position="89"/>
        <end position="133"/>
    </location>
</feature>
<comment type="caution">
    <text evidence="2">The sequence shown here is derived from an EMBL/GenBank/DDBJ whole genome shotgun (WGS) entry which is preliminary data.</text>
</comment>
<dbReference type="OrthoDB" id="2884271at2759"/>
<sequence length="498" mass="55703">MSFKLLDRMDSLLTHAANEIKDAMELEVDTEEYKLKQRLVAALGDRVTKLSQSVDTLTKEWEVNMENPPAGFEDYENYRDWERRITKHPKTPANSQQVQGSQDDEQPDAAPGVGEEDDAQSVQELEPGERRVLDPENRIGRVIKGIEDATISFYVLLDGRLRASERVSKSLLDQGMAELLLRVVNVSPRRVNDFLRDKGLDETSFAAILERFTTAEGKANKISMFCEMEKAFIRVDASTRITAFIQSIIGIIAQLKFAVWWNTHTGNGTAGWKSDHQKKLTTGMTDAQAKSAIKAFRVSRDFRNISLRLYQTFGANVVLQPIFQVHSGGKSSMKNNTPVLNKLVARYHDLMLRSSLLLAIHEMNPEFEGDEDEMIEAHLLASHNAAVEFILILLHKAGGDPLKTWAKEFFDEFDEHKEIRVVCRSIKTNEHHHSSSMMPNKSTHPTTGKDSTRKAVHDTNKSSSTQITQSGLAGSSTTTSSLGISFSDPSVPQASNGK</sequence>
<feature type="region of interest" description="Disordered" evidence="1">
    <location>
        <begin position="430"/>
        <end position="498"/>
    </location>
</feature>
<feature type="compositionally biased region" description="Polar residues" evidence="1">
    <location>
        <begin position="488"/>
        <end position="498"/>
    </location>
</feature>
<evidence type="ECO:0000313" key="2">
    <source>
        <dbReference type="EMBL" id="TEB22194.1"/>
    </source>
</evidence>
<accession>A0A4Y7SKQ7</accession>
<proteinExistence type="predicted"/>